<evidence type="ECO:0000259" key="15">
    <source>
        <dbReference type="PROSITE" id="PS51481"/>
    </source>
</evidence>
<dbReference type="InterPro" id="IPR004007">
    <property type="entry name" value="DhaL_dom"/>
</dbReference>
<evidence type="ECO:0000313" key="16">
    <source>
        <dbReference type="EMBL" id="KLT43425.1"/>
    </source>
</evidence>
<dbReference type="Pfam" id="PF02734">
    <property type="entry name" value="Dak2"/>
    <property type="match status" value="1"/>
</dbReference>
<dbReference type="PANTHER" id="PTHR28629:SF14">
    <property type="entry name" value="DIHYDROXYACETONE KINASE 1"/>
    <property type="match status" value="1"/>
</dbReference>
<dbReference type="GO" id="GO:0005829">
    <property type="term" value="C:cytosol"/>
    <property type="evidence" value="ECO:0007669"/>
    <property type="project" value="TreeGrafter"/>
</dbReference>
<evidence type="ECO:0000259" key="14">
    <source>
        <dbReference type="PROSITE" id="PS51480"/>
    </source>
</evidence>
<dbReference type="Proteomes" id="UP000053611">
    <property type="component" value="Unassembled WGS sequence"/>
</dbReference>
<evidence type="ECO:0000256" key="8">
    <source>
        <dbReference type="ARBA" id="ARBA00022840"/>
    </source>
</evidence>
<dbReference type="EMBL" id="KQ087195">
    <property type="protein sequence ID" value="KLT43425.1"/>
    <property type="molecule type" value="Genomic_DNA"/>
</dbReference>
<feature type="domain" description="DhaK" evidence="15">
    <location>
        <begin position="9"/>
        <end position="338"/>
    </location>
</feature>
<evidence type="ECO:0000256" key="3">
    <source>
        <dbReference type="ARBA" id="ARBA00008757"/>
    </source>
</evidence>
<evidence type="ECO:0000313" key="17">
    <source>
        <dbReference type="Proteomes" id="UP000053611"/>
    </source>
</evidence>
<dbReference type="FunFam" id="3.40.50.10440:FF:000001">
    <property type="entry name" value="Dihydroxyacetone kinase, DhaK subunit"/>
    <property type="match status" value="1"/>
</dbReference>
<dbReference type="AlphaFoldDB" id="A0A0J0XQR8"/>
<dbReference type="GO" id="GO:0050354">
    <property type="term" value="F:triokinase activity"/>
    <property type="evidence" value="ECO:0007669"/>
    <property type="project" value="UniProtKB-EC"/>
</dbReference>
<dbReference type="Gene3D" id="3.40.50.10440">
    <property type="entry name" value="Dihydroxyacetone kinase, domain 1"/>
    <property type="match status" value="1"/>
</dbReference>
<dbReference type="UniPathway" id="UPA00617">
    <property type="reaction ID" value="UER00669"/>
</dbReference>
<feature type="region of interest" description="Disordered" evidence="13">
    <location>
        <begin position="333"/>
        <end position="362"/>
    </location>
</feature>
<comment type="similarity">
    <text evidence="3">Belongs to the dihydroxyacetone kinase (DAK) family.</text>
</comment>
<evidence type="ECO:0000256" key="12">
    <source>
        <dbReference type="PIRSR" id="PIRSR612734-2"/>
    </source>
</evidence>
<evidence type="ECO:0000256" key="2">
    <source>
        <dbReference type="ARBA" id="ARBA00004778"/>
    </source>
</evidence>
<evidence type="ECO:0000256" key="11">
    <source>
        <dbReference type="PIRSR" id="PIRSR612734-1"/>
    </source>
</evidence>
<dbReference type="GeneID" id="28983402"/>
<dbReference type="GO" id="GO:0019588">
    <property type="term" value="P:anaerobic glycerol catabolic process"/>
    <property type="evidence" value="ECO:0007669"/>
    <property type="project" value="UniProtKB-UniPathway"/>
</dbReference>
<feature type="domain" description="DhaL" evidence="14">
    <location>
        <begin position="370"/>
        <end position="568"/>
    </location>
</feature>
<dbReference type="SUPFAM" id="SSF82549">
    <property type="entry name" value="DAK1/DegV-like"/>
    <property type="match status" value="1"/>
</dbReference>
<evidence type="ECO:0000256" key="4">
    <source>
        <dbReference type="ARBA" id="ARBA00022679"/>
    </source>
</evidence>
<evidence type="ECO:0000256" key="1">
    <source>
        <dbReference type="ARBA" id="ARBA00003264"/>
    </source>
</evidence>
<dbReference type="InterPro" id="IPR036117">
    <property type="entry name" value="DhaL_dom_sf"/>
</dbReference>
<feature type="binding site" evidence="12">
    <location>
        <begin position="54"/>
        <end position="57"/>
    </location>
    <ligand>
        <name>substrate</name>
    </ligand>
</feature>
<dbReference type="FunFam" id="1.25.40.340:FF:000001">
    <property type="entry name" value="Dihydroxyacetone kinase 1"/>
    <property type="match status" value="1"/>
</dbReference>
<evidence type="ECO:0000256" key="6">
    <source>
        <dbReference type="ARBA" id="ARBA00022777"/>
    </source>
</evidence>
<keyword evidence="7" id="KW-0319">Glycerol metabolism</keyword>
<keyword evidence="17" id="KW-1185">Reference proteome</keyword>
<dbReference type="PANTHER" id="PTHR28629">
    <property type="entry name" value="TRIOKINASE/FMN CYCLASE"/>
    <property type="match status" value="1"/>
</dbReference>
<dbReference type="InterPro" id="IPR012734">
    <property type="entry name" value="DhaK_ATP"/>
</dbReference>
<proteinExistence type="inferred from homology"/>
<dbReference type="Pfam" id="PF02733">
    <property type="entry name" value="Dak1"/>
    <property type="match status" value="1"/>
</dbReference>
<dbReference type="OrthoDB" id="1724672at2759"/>
<dbReference type="GO" id="GO:0004371">
    <property type="term" value="F:glycerone kinase activity"/>
    <property type="evidence" value="ECO:0007669"/>
    <property type="project" value="UniProtKB-EC"/>
</dbReference>
<organism evidence="16 17">
    <name type="scientific">Cutaneotrichosporon oleaginosum</name>
    <dbReference type="NCBI Taxonomy" id="879819"/>
    <lineage>
        <taxon>Eukaryota</taxon>
        <taxon>Fungi</taxon>
        <taxon>Dikarya</taxon>
        <taxon>Basidiomycota</taxon>
        <taxon>Agaricomycotina</taxon>
        <taxon>Tremellomycetes</taxon>
        <taxon>Trichosporonales</taxon>
        <taxon>Trichosporonaceae</taxon>
        <taxon>Cutaneotrichosporon</taxon>
    </lineage>
</organism>
<keyword evidence="6 16" id="KW-0418">Kinase</keyword>
<dbReference type="SUPFAM" id="SSF101473">
    <property type="entry name" value="DhaL-like"/>
    <property type="match status" value="1"/>
</dbReference>
<comment type="catalytic activity">
    <reaction evidence="10">
        <text>dihydroxyacetone + ATP = dihydroxyacetone phosphate + ADP + H(+)</text>
        <dbReference type="Rhea" id="RHEA:15773"/>
        <dbReference type="ChEBI" id="CHEBI:15378"/>
        <dbReference type="ChEBI" id="CHEBI:16016"/>
        <dbReference type="ChEBI" id="CHEBI:30616"/>
        <dbReference type="ChEBI" id="CHEBI:57642"/>
        <dbReference type="ChEBI" id="CHEBI:456216"/>
        <dbReference type="EC" id="2.7.1.29"/>
    </reaction>
</comment>
<comment type="function">
    <text evidence="1">Catalyzes both the phosphorylation of dihydroxyacetone and of glyceraldehyde.</text>
</comment>
<feature type="binding site" evidence="12">
    <location>
        <position position="105"/>
    </location>
    <ligand>
        <name>substrate</name>
    </ligand>
</feature>
<sequence length="572" mass="59512">MSTSHFADEPSQLPLDYLRGLMCLSKDVSVDEQYRVLHVRNPDRSKVALISGGGSGHEPAHAGFVGSNSLTAAVGGNIFASPNTAQVRRALDIVKNDKGTLVIVKRYTGDVLHFGMAGESAQQNVEFLIVGDDVAVGKTQGKIVGRRGLAGTTLVYKVAGHLAAQGADLAEVKRIAELVAENCGTIGSSFAHCHVPGTAKGEATLKDGEIEIGMGIHNEPGVSKTTQTSKAKLVEHMVEMITSTSDPERSFVPWKGGDKAVVMLNNLGGLSELELVGLVPHVLAALDKRKIEVVRLFVGTFMSSLDMPGFSVTALRLPETDVDTILAGIDAPSSAPGWRPATKPVLNPEPTPASAGKTEKAESSGLTASDVFIKAIRAGCEDVIAAEPDITRYDVIAGDGDCGLTLKAGGEAILAAIDAGKITPKDVVNSIRAVSEIVENDMGGTSGALYAIFFSALAKALASAPKGEVTADTWAKASKSALEALNGYTRARPPSRTLMDPLVAFVDALPKSGLAKAAEQAKAAAEETANLQAAAGRAAYVDQDALKKEAVPDPGAWGLALLFSGFARAASW</sequence>
<dbReference type="PROSITE" id="PS51481">
    <property type="entry name" value="DHAK"/>
    <property type="match status" value="1"/>
</dbReference>
<dbReference type="Gene3D" id="3.30.1180.20">
    <property type="entry name" value="Dihydroxyacetone kinase, domain 2"/>
    <property type="match status" value="1"/>
</dbReference>
<evidence type="ECO:0000256" key="7">
    <source>
        <dbReference type="ARBA" id="ARBA00022798"/>
    </source>
</evidence>
<dbReference type="FunFam" id="3.30.1180.20:FF:000001">
    <property type="entry name" value="Dihydroxyacetone kinase 1"/>
    <property type="match status" value="1"/>
</dbReference>
<protein>
    <submittedName>
        <fullName evidence="16">Dihydroxyacetone kinase</fullName>
    </submittedName>
</protein>
<keyword evidence="8" id="KW-0067">ATP-binding</keyword>
<dbReference type="SMART" id="SM01120">
    <property type="entry name" value="Dak2"/>
    <property type="match status" value="1"/>
</dbReference>
<keyword evidence="4" id="KW-0808">Transferase</keyword>
<dbReference type="PROSITE" id="PS51480">
    <property type="entry name" value="DHAL"/>
    <property type="match status" value="1"/>
</dbReference>
<accession>A0A0J0XQR8</accession>
<dbReference type="GO" id="GO:0005524">
    <property type="term" value="F:ATP binding"/>
    <property type="evidence" value="ECO:0007669"/>
    <property type="project" value="UniProtKB-KW"/>
</dbReference>
<comment type="catalytic activity">
    <reaction evidence="9">
        <text>D-glyceraldehyde + ATP = D-glyceraldehyde 3-phosphate + ADP + H(+)</text>
        <dbReference type="Rhea" id="RHEA:13941"/>
        <dbReference type="ChEBI" id="CHEBI:15378"/>
        <dbReference type="ChEBI" id="CHEBI:17378"/>
        <dbReference type="ChEBI" id="CHEBI:30616"/>
        <dbReference type="ChEBI" id="CHEBI:59776"/>
        <dbReference type="ChEBI" id="CHEBI:456216"/>
        <dbReference type="EC" id="2.7.1.28"/>
    </reaction>
</comment>
<gene>
    <name evidence="16" type="ORF">CC85DRAFT_284568</name>
</gene>
<dbReference type="InterPro" id="IPR050861">
    <property type="entry name" value="Dihydroxyacetone_Kinase"/>
</dbReference>
<keyword evidence="5" id="KW-0547">Nucleotide-binding</keyword>
<evidence type="ECO:0000256" key="13">
    <source>
        <dbReference type="SAM" id="MobiDB-lite"/>
    </source>
</evidence>
<dbReference type="InterPro" id="IPR004006">
    <property type="entry name" value="DhaK_dom"/>
</dbReference>
<feature type="active site" description="Tele-hemiaminal-histidine intermediate" evidence="11">
    <location>
        <position position="217"/>
    </location>
</feature>
<dbReference type="STRING" id="879819.A0A0J0XQR8"/>
<name>A0A0J0XQR8_9TREE</name>
<dbReference type="NCBIfam" id="TIGR02361">
    <property type="entry name" value="dak_ATP"/>
    <property type="match status" value="1"/>
</dbReference>
<evidence type="ECO:0000256" key="5">
    <source>
        <dbReference type="ARBA" id="ARBA00022741"/>
    </source>
</evidence>
<dbReference type="Gene3D" id="1.25.40.340">
    <property type="match status" value="1"/>
</dbReference>
<evidence type="ECO:0000256" key="10">
    <source>
        <dbReference type="ARBA" id="ARBA00048898"/>
    </source>
</evidence>
<feature type="binding site" evidence="12">
    <location>
        <position position="110"/>
    </location>
    <ligand>
        <name>substrate</name>
    </ligand>
</feature>
<dbReference type="RefSeq" id="XP_018279916.1">
    <property type="nucleotide sequence ID" value="XM_018422799.1"/>
</dbReference>
<evidence type="ECO:0000256" key="9">
    <source>
        <dbReference type="ARBA" id="ARBA00047974"/>
    </source>
</evidence>
<reference evidence="16 17" key="1">
    <citation type="submission" date="2015-03" db="EMBL/GenBank/DDBJ databases">
        <title>Genomics and transcriptomics of the oil-accumulating basidiomycete yeast T. oleaginosus allow insights into substrate utilization and the diverse evolutionary trajectories of mating systems in fungi.</title>
        <authorList>
            <consortium name="DOE Joint Genome Institute"/>
            <person name="Kourist R."/>
            <person name="Kracht O."/>
            <person name="Bracharz F."/>
            <person name="Lipzen A."/>
            <person name="Nolan M."/>
            <person name="Ohm R."/>
            <person name="Grigoriev I."/>
            <person name="Sun S."/>
            <person name="Heitman J."/>
            <person name="Bruck T."/>
            <person name="Nowrousian M."/>
        </authorList>
    </citation>
    <scope>NUCLEOTIDE SEQUENCE [LARGE SCALE GENOMIC DNA]</scope>
    <source>
        <strain evidence="16 17">IBC0246</strain>
    </source>
</reference>
<comment type="pathway">
    <text evidence="2">Polyol metabolism; glycerol fermentation; glycerone phosphate from glycerol (oxidative route): step 2/2.</text>
</comment>